<accession>G4SUV7</accession>
<protein>
    <submittedName>
        <fullName evidence="7">Na+/Picotransporter</fullName>
    </submittedName>
</protein>
<dbReference type="PATRIC" id="fig|271065.3.peg.2399"/>
<evidence type="ECO:0000256" key="5">
    <source>
        <dbReference type="ARBA" id="ARBA00023136"/>
    </source>
</evidence>
<keyword evidence="2" id="KW-1003">Cell membrane</keyword>
<evidence type="ECO:0000256" key="4">
    <source>
        <dbReference type="ARBA" id="ARBA00022989"/>
    </source>
</evidence>
<dbReference type="GO" id="GO:0005886">
    <property type="term" value="C:plasma membrane"/>
    <property type="evidence" value="ECO:0007669"/>
    <property type="project" value="UniProtKB-SubCell"/>
</dbReference>
<keyword evidence="4 6" id="KW-1133">Transmembrane helix</keyword>
<dbReference type="Proteomes" id="UP000008315">
    <property type="component" value="Chromosome"/>
</dbReference>
<dbReference type="AlphaFoldDB" id="G4SUV7"/>
<keyword evidence="3 6" id="KW-0812">Transmembrane</keyword>
<feature type="transmembrane region" description="Helical" evidence="6">
    <location>
        <begin position="152"/>
        <end position="170"/>
    </location>
</feature>
<dbReference type="PANTHER" id="PTHR10010:SF46">
    <property type="entry name" value="SODIUM-DEPENDENT PHOSPHATE TRANSPORT PROTEIN 2B"/>
    <property type="match status" value="1"/>
</dbReference>
<dbReference type="NCBIfam" id="NF037997">
    <property type="entry name" value="Na_Pi_symport"/>
    <property type="match status" value="1"/>
</dbReference>
<dbReference type="KEGG" id="mah:MEALZ_2335"/>
<dbReference type="RefSeq" id="WP_014148797.1">
    <property type="nucleotide sequence ID" value="NC_016112.1"/>
</dbReference>
<feature type="transmembrane region" description="Helical" evidence="6">
    <location>
        <begin position="194"/>
        <end position="220"/>
    </location>
</feature>
<feature type="transmembrane region" description="Helical" evidence="6">
    <location>
        <begin position="305"/>
        <end position="331"/>
    </location>
</feature>
<comment type="subcellular location">
    <subcellularLocation>
        <location evidence="1">Cell membrane</location>
        <topology evidence="1">Multi-pass membrane protein</topology>
    </subcellularLocation>
</comment>
<feature type="transmembrane region" description="Helical" evidence="6">
    <location>
        <begin position="232"/>
        <end position="254"/>
    </location>
</feature>
<evidence type="ECO:0000256" key="2">
    <source>
        <dbReference type="ARBA" id="ARBA00022475"/>
    </source>
</evidence>
<evidence type="ECO:0000256" key="6">
    <source>
        <dbReference type="SAM" id="Phobius"/>
    </source>
</evidence>
<feature type="transmembrane region" description="Helical" evidence="6">
    <location>
        <begin position="98"/>
        <end position="121"/>
    </location>
</feature>
<dbReference type="GO" id="GO:0005436">
    <property type="term" value="F:sodium:phosphate symporter activity"/>
    <property type="evidence" value="ECO:0007669"/>
    <property type="project" value="InterPro"/>
</dbReference>
<name>G4SUV7_META2</name>
<feature type="transmembrane region" description="Helical" evidence="6">
    <location>
        <begin position="128"/>
        <end position="146"/>
    </location>
</feature>
<dbReference type="InterPro" id="IPR003841">
    <property type="entry name" value="Na/Pi_transpt"/>
</dbReference>
<evidence type="ECO:0000256" key="1">
    <source>
        <dbReference type="ARBA" id="ARBA00004651"/>
    </source>
</evidence>
<feature type="transmembrane region" description="Helical" evidence="6">
    <location>
        <begin position="67"/>
        <end position="92"/>
    </location>
</feature>
<evidence type="ECO:0000313" key="7">
    <source>
        <dbReference type="EMBL" id="CCE24016.1"/>
    </source>
</evidence>
<feature type="transmembrane region" description="Helical" evidence="6">
    <location>
        <begin position="266"/>
        <end position="285"/>
    </location>
</feature>
<sequence>MQKIFLILGIPLLSIGFWLSEEFKGIAAGVAIFLFGMMSLEQGFKAFTGGTLERILQKTTDTRLKSLGFGIVATTLMQSSSLVSIITISFLSAGLLDLASGIGIIFGANLGTSTGAWLIAGFGLKVDIAAYALPMLVFGILFIFQARKKVKGVGFILTGLGFLFLGIDYMKDNFERIKETIDLVEFAMPGIKGLLVYTAVGVAATVVMQSSHATMVLIITALAAQQITYENALALAVGSNIGTTITAIIGALGANIDGKRLAWAHLIFNFLTGFVTLIFIPYFVVSVDWLSDKIGINPSDYTLKLAVFHTLFNFAGIALLFPFIGYMVVFLQRFIKERKISIFMPKYLNSSAVEFPETMNESIRLETLHLYDNAVYVILRTFGLSRRDLQDNEQLLQTLKQQENPAEYDIENAYEKRIKGIYSAIIAFISRASFSPENKPSAKLYWLRDANRHIVEAIKDTKHLQNNWLHFATSRYRYARDEYQKIAYQIAILIKQIDAFMKNIEADELPFVSLDALKAKIEEDDQQITRSIETLIRENKITAETGSSLINDSAYMFSIKTNLVKAAETLFLHNTHHLEPEQNLALNETEIKTVVETVNS</sequence>
<keyword evidence="5 6" id="KW-0472">Membrane</keyword>
<dbReference type="PANTHER" id="PTHR10010">
    <property type="entry name" value="SOLUTE CARRIER FAMILY 34 SODIUM PHOSPHATE , MEMBER 2-RELATED"/>
    <property type="match status" value="1"/>
</dbReference>
<organism evidence="7 8">
    <name type="scientific">Methylotuvimicrobium alcaliphilum (strain DSM 19304 / NCIMB 14124 / VKM B-2133 / 20Z)</name>
    <name type="common">Methylomicrobium alcaliphilum</name>
    <dbReference type="NCBI Taxonomy" id="1091494"/>
    <lineage>
        <taxon>Bacteria</taxon>
        <taxon>Pseudomonadati</taxon>
        <taxon>Pseudomonadota</taxon>
        <taxon>Gammaproteobacteria</taxon>
        <taxon>Methylococcales</taxon>
        <taxon>Methylococcaceae</taxon>
        <taxon>Methylotuvimicrobium</taxon>
    </lineage>
</organism>
<keyword evidence="8" id="KW-1185">Reference proteome</keyword>
<dbReference type="Pfam" id="PF02690">
    <property type="entry name" value="Na_Pi_cotrans"/>
    <property type="match status" value="2"/>
</dbReference>
<dbReference type="GO" id="GO:0044341">
    <property type="term" value="P:sodium-dependent phosphate transport"/>
    <property type="evidence" value="ECO:0007669"/>
    <property type="project" value="InterPro"/>
</dbReference>
<dbReference type="STRING" id="1091494.MEALZ_2335"/>
<evidence type="ECO:0000256" key="3">
    <source>
        <dbReference type="ARBA" id="ARBA00022692"/>
    </source>
</evidence>
<feature type="transmembrane region" description="Helical" evidence="6">
    <location>
        <begin position="26"/>
        <end position="47"/>
    </location>
</feature>
<evidence type="ECO:0000313" key="8">
    <source>
        <dbReference type="Proteomes" id="UP000008315"/>
    </source>
</evidence>
<dbReference type="HOGENOM" id="CLU_025623_1_0_6"/>
<gene>
    <name evidence="7" type="ordered locus">MEALZ_2335</name>
</gene>
<reference evidence="8" key="1">
    <citation type="journal article" date="2012" name="J. Bacteriol.">
        <title>Genome sequence of the haloalkaliphilic methanotrophic bacterium Methylomicrobium alcaliphilum 20Z.</title>
        <authorList>
            <person name="Vuilleumier S."/>
            <person name="Khmelenina V.N."/>
            <person name="Bringel F."/>
            <person name="Reshetnikov A.S."/>
            <person name="Lajus A."/>
            <person name="Mangenot S."/>
            <person name="Rouy Z."/>
            <person name="Op den Camp H.J."/>
            <person name="Jetten M.S."/>
            <person name="Dispirito A.A."/>
            <person name="Dunfield P."/>
            <person name="Klotz M.G."/>
            <person name="Semrau J.D."/>
            <person name="Stein L.Y."/>
            <person name="Barbe V."/>
            <person name="Medigue C."/>
            <person name="Trotsenko Y.A."/>
            <person name="Kalyuzhnaya M.G."/>
        </authorList>
    </citation>
    <scope>NUCLEOTIDE SEQUENCE [LARGE SCALE GENOMIC DNA]</scope>
    <source>
        <strain evidence="8">DSM 19304 / NCIMB 14124 / VKM B-2133 / 20Z</strain>
    </source>
</reference>
<proteinExistence type="predicted"/>
<dbReference type="EMBL" id="FO082060">
    <property type="protein sequence ID" value="CCE24016.1"/>
    <property type="molecule type" value="Genomic_DNA"/>
</dbReference>